<reference evidence="1 2" key="1">
    <citation type="submission" date="2018-04" db="EMBL/GenBank/DDBJ databases">
        <title>Genomic Encyclopedia of Type Strains, Phase IV (KMG-IV): sequencing the most valuable type-strain genomes for metagenomic binning, comparative biology and taxonomic classification.</title>
        <authorList>
            <person name="Goeker M."/>
        </authorList>
    </citation>
    <scope>NUCLEOTIDE SEQUENCE [LARGE SCALE GENOMIC DNA]</scope>
    <source>
        <strain evidence="1 2">DSM 10065</strain>
    </source>
</reference>
<dbReference type="Proteomes" id="UP000246145">
    <property type="component" value="Unassembled WGS sequence"/>
</dbReference>
<sequence>MSEKNPALKKPGLLSRMTGIGAKRWAASNIAPAQEINQADTFLYGAGTTTVASLLGSGKKLARTRQSIYHKWAYMESDPICSTAMSLLVTTALGGHETSGQLVFVEKTPDAEKNKRVANVVDEISRDIGPLLNKVAFQTAYTGASFGDSYARIYADQSGIVDLYIDELVRPQLVQPFERGSRTVGYAVYIGERNFERLDVSQLARLRMPRTQWVPQHGVYEKSIRIALKEDDIDALPIMPSMAGGSLLYSAEEAYDNLSASLMGLVGQRWMDSIDEQMYGVNMDSMTKEQQEMFIKSVTGMLRKSKELSETAVKNGRPVMERIRHLIPVFGEKQLINVSGQTQTGRTNNISIEDVMLHARLLAGALGVDLSMLGFADQLAGGLGDGGFFRVSAAAAERARIIRVALSEFFNQIIDIHTYRRYGVVFPAGERPWTINFYGSISALEAEKQRTRADAMNSGMMLAQALQTMKELGASEQIMESFLSRTMMVDDDQAKLFASIVNAKPPEDGGHDSGGRF</sequence>
<organism evidence="1 2">
    <name type="scientific">Pusillimonas noertemannii</name>
    <dbReference type="NCBI Taxonomy" id="305977"/>
    <lineage>
        <taxon>Bacteria</taxon>
        <taxon>Pseudomonadati</taxon>
        <taxon>Pseudomonadota</taxon>
        <taxon>Betaproteobacteria</taxon>
        <taxon>Burkholderiales</taxon>
        <taxon>Alcaligenaceae</taxon>
        <taxon>Pusillimonas</taxon>
    </lineage>
</organism>
<accession>A0A2U1CMF1</accession>
<evidence type="ECO:0000313" key="1">
    <source>
        <dbReference type="EMBL" id="PVY62167.1"/>
    </source>
</evidence>
<evidence type="ECO:0008006" key="3">
    <source>
        <dbReference type="Google" id="ProtNLM"/>
    </source>
</evidence>
<dbReference type="EMBL" id="QEKO01000002">
    <property type="protein sequence ID" value="PVY62167.1"/>
    <property type="molecule type" value="Genomic_DNA"/>
</dbReference>
<name>A0A2U1CMF1_9BURK</name>
<keyword evidence="2" id="KW-1185">Reference proteome</keyword>
<proteinExistence type="predicted"/>
<dbReference type="AlphaFoldDB" id="A0A2U1CMF1"/>
<evidence type="ECO:0000313" key="2">
    <source>
        <dbReference type="Proteomes" id="UP000246145"/>
    </source>
</evidence>
<protein>
    <recommendedName>
        <fullName evidence="3">Phage portal protein</fullName>
    </recommendedName>
</protein>
<comment type="caution">
    <text evidence="1">The sequence shown here is derived from an EMBL/GenBank/DDBJ whole genome shotgun (WGS) entry which is preliminary data.</text>
</comment>
<gene>
    <name evidence="1" type="ORF">C7440_1660</name>
</gene>